<organism evidence="16 17">
    <name type="scientific">Colletotrichum nymphaeae SA-01</name>
    <dbReference type="NCBI Taxonomy" id="1460502"/>
    <lineage>
        <taxon>Eukaryota</taxon>
        <taxon>Fungi</taxon>
        <taxon>Dikarya</taxon>
        <taxon>Ascomycota</taxon>
        <taxon>Pezizomycotina</taxon>
        <taxon>Sordariomycetes</taxon>
        <taxon>Hypocreomycetidae</taxon>
        <taxon>Glomerellales</taxon>
        <taxon>Glomerellaceae</taxon>
        <taxon>Colletotrichum</taxon>
        <taxon>Colletotrichum acutatum species complex</taxon>
    </lineage>
</organism>
<proteinExistence type="inferred from homology"/>
<keyword evidence="10" id="KW-0746">Sphingolipid metabolism</keyword>
<comment type="pathway">
    <text evidence="2">Lipid metabolism; sphingolipid metabolism.</text>
</comment>
<dbReference type="EMBL" id="JEMN01001420">
    <property type="protein sequence ID" value="KXH37855.1"/>
    <property type="molecule type" value="Genomic_DNA"/>
</dbReference>
<keyword evidence="5" id="KW-0444">Lipid biosynthesis</keyword>
<evidence type="ECO:0000256" key="3">
    <source>
        <dbReference type="ARBA" id="ARBA00004991"/>
    </source>
</evidence>
<feature type="transmembrane region" description="Helical" evidence="15">
    <location>
        <begin position="7"/>
        <end position="24"/>
    </location>
</feature>
<dbReference type="Proteomes" id="UP000070054">
    <property type="component" value="Unassembled WGS sequence"/>
</dbReference>
<name>A0A135SPS7_9PEZI</name>
<evidence type="ECO:0000256" key="9">
    <source>
        <dbReference type="ARBA" id="ARBA00022692"/>
    </source>
</evidence>
<keyword evidence="17" id="KW-1185">Reference proteome</keyword>
<protein>
    <recommendedName>
        <fullName evidence="14">sphingolipid C(9)-methyltransferase</fullName>
        <ecNumber evidence="14">2.1.1.317</ecNumber>
    </recommendedName>
</protein>
<keyword evidence="7" id="KW-0808">Transferase</keyword>
<evidence type="ECO:0000256" key="10">
    <source>
        <dbReference type="ARBA" id="ARBA00022919"/>
    </source>
</evidence>
<evidence type="ECO:0000313" key="17">
    <source>
        <dbReference type="Proteomes" id="UP000070054"/>
    </source>
</evidence>
<gene>
    <name evidence="16" type="ORF">CNYM01_08798</name>
</gene>
<evidence type="ECO:0000256" key="13">
    <source>
        <dbReference type="ARBA" id="ARBA00023136"/>
    </source>
</evidence>
<keyword evidence="8" id="KW-0949">S-adenosyl-L-methionine</keyword>
<evidence type="ECO:0000256" key="12">
    <source>
        <dbReference type="ARBA" id="ARBA00023098"/>
    </source>
</evidence>
<dbReference type="EC" id="2.1.1.317" evidence="14"/>
<evidence type="ECO:0000256" key="8">
    <source>
        <dbReference type="ARBA" id="ARBA00022691"/>
    </source>
</evidence>
<evidence type="ECO:0000313" key="16">
    <source>
        <dbReference type="EMBL" id="KXH37855.1"/>
    </source>
</evidence>
<dbReference type="AlphaFoldDB" id="A0A135SPS7"/>
<keyword evidence="11 15" id="KW-1133">Transmembrane helix</keyword>
<dbReference type="SUPFAM" id="SSF53335">
    <property type="entry name" value="S-adenosyl-L-methionine-dependent methyltransferases"/>
    <property type="match status" value="1"/>
</dbReference>
<sequence>MMPSLSQSLALGYVIVLQVLYLSFGTGGGIIIDLVLSAFIAVPVTAGIWLIASAISPRTSETVLPGRPIEYYMTFKHPANVKYRGKRKIPIATFCQMYLDGDIKMNGDTLAILEKRHDWASFRLTFGLIYFVLFKLIPKIVEDLCFHDDGDVHPAHERPDLGVLRGFLGSRMMYTSGLVRNTNKQESLEELENNKLGVICEKIHLNPYDRVLSIGYGWEAFANYARRIFPHVPFTGLNHTGEYTNIPPIRGGYKKIVCTHLAEHKGPGNFMALHNGPGEYSDFFKHIHGLLADDGIFFLEVAGANELWQFEDLVWRLLMAKYVCPDAVPCASLTSLINQLETAGFRVNSVDNVGRHYSETVRKWYGNFVRNREALLATYGPKIYRTFEFFLAYMVVIFGQGSANTYQIVVTKNPSSVDRTESEPEVDESSWDLCE</sequence>
<evidence type="ECO:0000256" key="2">
    <source>
        <dbReference type="ARBA" id="ARBA00004760"/>
    </source>
</evidence>
<dbReference type="InterPro" id="IPR029063">
    <property type="entry name" value="SAM-dependent_MTases_sf"/>
</dbReference>
<dbReference type="GO" id="GO:0032259">
    <property type="term" value="P:methylation"/>
    <property type="evidence" value="ECO:0007669"/>
    <property type="project" value="UniProtKB-KW"/>
</dbReference>
<keyword evidence="9 15" id="KW-0812">Transmembrane</keyword>
<keyword evidence="12" id="KW-0443">Lipid metabolism</keyword>
<evidence type="ECO:0000256" key="5">
    <source>
        <dbReference type="ARBA" id="ARBA00022516"/>
    </source>
</evidence>
<reference evidence="16 17" key="1">
    <citation type="submission" date="2014-02" db="EMBL/GenBank/DDBJ databases">
        <title>The genome sequence of Colletotrichum nymphaeae SA-01.</title>
        <authorList>
            <person name="Baroncelli R."/>
            <person name="Thon M.R."/>
        </authorList>
    </citation>
    <scope>NUCLEOTIDE SEQUENCE [LARGE SCALE GENOMIC DNA]</scope>
    <source>
        <strain evidence="16 17">SA-01</strain>
    </source>
</reference>
<keyword evidence="13 15" id="KW-0472">Membrane</keyword>
<evidence type="ECO:0000256" key="1">
    <source>
        <dbReference type="ARBA" id="ARBA00004141"/>
    </source>
</evidence>
<dbReference type="GO" id="GO:0008168">
    <property type="term" value="F:methyltransferase activity"/>
    <property type="evidence" value="ECO:0007669"/>
    <property type="project" value="UniProtKB-KW"/>
</dbReference>
<evidence type="ECO:0000256" key="14">
    <source>
        <dbReference type="ARBA" id="ARBA00039020"/>
    </source>
</evidence>
<comment type="caution">
    <text evidence="16">The sequence shown here is derived from an EMBL/GenBank/DDBJ whole genome shotgun (WGS) entry which is preliminary data.</text>
</comment>
<comment type="similarity">
    <text evidence="4">Belongs to the CFA/CMAS family.</text>
</comment>
<dbReference type="Gene3D" id="3.40.50.150">
    <property type="entry name" value="Vaccinia Virus protein VP39"/>
    <property type="match status" value="2"/>
</dbReference>
<dbReference type="InterPro" id="IPR052290">
    <property type="entry name" value="Sphingo_C9-MT"/>
</dbReference>
<dbReference type="Pfam" id="PF02353">
    <property type="entry name" value="CMAS"/>
    <property type="match status" value="1"/>
</dbReference>
<dbReference type="GO" id="GO:0016020">
    <property type="term" value="C:membrane"/>
    <property type="evidence" value="ECO:0007669"/>
    <property type="project" value="UniProtKB-SubCell"/>
</dbReference>
<dbReference type="PANTHER" id="PTHR45197:SF1">
    <property type="entry name" value="SPHINGOLIPID C9-METHYLTRANSFERASE A-RELATED"/>
    <property type="match status" value="1"/>
</dbReference>
<dbReference type="OrthoDB" id="4836352at2759"/>
<evidence type="ECO:0000256" key="15">
    <source>
        <dbReference type="SAM" id="Phobius"/>
    </source>
</evidence>
<dbReference type="PANTHER" id="PTHR45197">
    <property type="entry name" value="SYNTHASE, PUTATIVE (AFU_ORTHOLOGUE AFUA_7G04190)-RELATED"/>
    <property type="match status" value="1"/>
</dbReference>
<evidence type="ECO:0000256" key="7">
    <source>
        <dbReference type="ARBA" id="ARBA00022679"/>
    </source>
</evidence>
<evidence type="ECO:0000256" key="6">
    <source>
        <dbReference type="ARBA" id="ARBA00022603"/>
    </source>
</evidence>
<keyword evidence="6" id="KW-0489">Methyltransferase</keyword>
<comment type="subcellular location">
    <subcellularLocation>
        <location evidence="1">Membrane</location>
        <topology evidence="1">Multi-pass membrane protein</topology>
    </subcellularLocation>
</comment>
<accession>A0A135SPS7</accession>
<feature type="transmembrane region" description="Helical" evidence="15">
    <location>
        <begin position="30"/>
        <end position="52"/>
    </location>
</feature>
<evidence type="ECO:0000256" key="4">
    <source>
        <dbReference type="ARBA" id="ARBA00010815"/>
    </source>
</evidence>
<dbReference type="GO" id="GO:0006665">
    <property type="term" value="P:sphingolipid metabolic process"/>
    <property type="evidence" value="ECO:0007669"/>
    <property type="project" value="UniProtKB-KW"/>
</dbReference>
<comment type="pathway">
    <text evidence="3">Sphingolipid metabolism.</text>
</comment>
<evidence type="ECO:0000256" key="11">
    <source>
        <dbReference type="ARBA" id="ARBA00022989"/>
    </source>
</evidence>